<feature type="transmembrane region" description="Helical" evidence="6">
    <location>
        <begin position="377"/>
        <end position="399"/>
    </location>
</feature>
<evidence type="ECO:0000313" key="8">
    <source>
        <dbReference type="Proteomes" id="UP000501690"/>
    </source>
</evidence>
<feature type="transmembrane region" description="Helical" evidence="6">
    <location>
        <begin position="573"/>
        <end position="590"/>
    </location>
</feature>
<comment type="subcellular location">
    <subcellularLocation>
        <location evidence="1">Membrane</location>
        <topology evidence="1">Multi-pass membrane protein</topology>
    </subcellularLocation>
</comment>
<feature type="transmembrane region" description="Helical" evidence="6">
    <location>
        <begin position="892"/>
        <end position="912"/>
    </location>
</feature>
<dbReference type="GO" id="GO:0015297">
    <property type="term" value="F:antiporter activity"/>
    <property type="evidence" value="ECO:0007669"/>
    <property type="project" value="InterPro"/>
</dbReference>
<keyword evidence="4 6" id="KW-1133">Transmembrane helix</keyword>
<dbReference type="CDD" id="cd13132">
    <property type="entry name" value="MATE_eukaryotic"/>
    <property type="match status" value="2"/>
</dbReference>
<feature type="transmembrane region" description="Helical" evidence="6">
    <location>
        <begin position="118"/>
        <end position="135"/>
    </location>
</feature>
<organism evidence="7 8">
    <name type="scientific">Vigna unguiculata</name>
    <name type="common">Cowpea</name>
    <dbReference type="NCBI Taxonomy" id="3917"/>
    <lineage>
        <taxon>Eukaryota</taxon>
        <taxon>Viridiplantae</taxon>
        <taxon>Streptophyta</taxon>
        <taxon>Embryophyta</taxon>
        <taxon>Tracheophyta</taxon>
        <taxon>Spermatophyta</taxon>
        <taxon>Magnoliopsida</taxon>
        <taxon>eudicotyledons</taxon>
        <taxon>Gunneridae</taxon>
        <taxon>Pentapetalae</taxon>
        <taxon>rosids</taxon>
        <taxon>fabids</taxon>
        <taxon>Fabales</taxon>
        <taxon>Fabaceae</taxon>
        <taxon>Papilionoideae</taxon>
        <taxon>50 kb inversion clade</taxon>
        <taxon>NPAAA clade</taxon>
        <taxon>indigoferoid/millettioid clade</taxon>
        <taxon>Phaseoleae</taxon>
        <taxon>Vigna</taxon>
    </lineage>
</organism>
<dbReference type="EMBL" id="CP039350">
    <property type="protein sequence ID" value="QCD97180.1"/>
    <property type="molecule type" value="Genomic_DNA"/>
</dbReference>
<feature type="transmembrane region" description="Helical" evidence="6">
    <location>
        <begin position="406"/>
        <end position="430"/>
    </location>
</feature>
<dbReference type="AlphaFoldDB" id="A0A4D6M917"/>
<dbReference type="GO" id="GO:0016020">
    <property type="term" value="C:membrane"/>
    <property type="evidence" value="ECO:0007669"/>
    <property type="project" value="UniProtKB-SubCell"/>
</dbReference>
<dbReference type="Proteomes" id="UP000501690">
    <property type="component" value="Linkage Group LG6"/>
</dbReference>
<dbReference type="GO" id="GO:0042910">
    <property type="term" value="F:xenobiotic transmembrane transporter activity"/>
    <property type="evidence" value="ECO:0007669"/>
    <property type="project" value="InterPro"/>
</dbReference>
<name>A0A4D6M917_VIGUN</name>
<evidence type="ECO:0000256" key="6">
    <source>
        <dbReference type="RuleBase" id="RU004914"/>
    </source>
</evidence>
<feature type="transmembrane region" description="Helical" evidence="6">
    <location>
        <begin position="155"/>
        <end position="176"/>
    </location>
</feature>
<evidence type="ECO:0000313" key="7">
    <source>
        <dbReference type="EMBL" id="QCD97180.1"/>
    </source>
</evidence>
<feature type="transmembrane region" description="Helical" evidence="6">
    <location>
        <begin position="69"/>
        <end position="97"/>
    </location>
</feature>
<feature type="transmembrane region" description="Helical" evidence="6">
    <location>
        <begin position="664"/>
        <end position="693"/>
    </location>
</feature>
<feature type="transmembrane region" description="Helical" evidence="6">
    <location>
        <begin position="714"/>
        <end position="735"/>
    </location>
</feature>
<feature type="transmembrane region" description="Helical" evidence="6">
    <location>
        <begin position="524"/>
        <end position="552"/>
    </location>
</feature>
<dbReference type="InterPro" id="IPR045069">
    <property type="entry name" value="MATE_euk"/>
</dbReference>
<evidence type="ECO:0000256" key="5">
    <source>
        <dbReference type="ARBA" id="ARBA00023136"/>
    </source>
</evidence>
<gene>
    <name evidence="7" type="ORF">DEO72_LG6g1890</name>
</gene>
<feature type="transmembrane region" description="Helical" evidence="6">
    <location>
        <begin position="638"/>
        <end position="658"/>
    </location>
</feature>
<protein>
    <recommendedName>
        <fullName evidence="6">Protein DETOXIFICATION</fullName>
    </recommendedName>
    <alternativeName>
        <fullName evidence="6">Multidrug and toxic compound extrusion protein</fullName>
    </alternativeName>
</protein>
<feature type="transmembrane region" description="Helical" evidence="6">
    <location>
        <begin position="300"/>
        <end position="321"/>
    </location>
</feature>
<dbReference type="PANTHER" id="PTHR11206">
    <property type="entry name" value="MULTIDRUG RESISTANCE PROTEIN"/>
    <property type="match status" value="1"/>
</dbReference>
<dbReference type="NCBIfam" id="TIGR00797">
    <property type="entry name" value="matE"/>
    <property type="match status" value="2"/>
</dbReference>
<reference evidence="7 8" key="1">
    <citation type="submission" date="2019-04" db="EMBL/GenBank/DDBJ databases">
        <title>An improved genome assembly and genetic linkage map for asparagus bean, Vigna unguiculata ssp. sesquipedialis.</title>
        <authorList>
            <person name="Xia Q."/>
            <person name="Zhang R."/>
            <person name="Dong Y."/>
        </authorList>
    </citation>
    <scope>NUCLEOTIDE SEQUENCE [LARGE SCALE GENOMIC DNA]</scope>
    <source>
        <tissue evidence="7">Leaf</tissue>
    </source>
</reference>
<evidence type="ECO:0000256" key="1">
    <source>
        <dbReference type="ARBA" id="ARBA00004141"/>
    </source>
</evidence>
<feature type="transmembrane region" description="Helical" evidence="6">
    <location>
        <begin position="259"/>
        <end position="280"/>
    </location>
</feature>
<feature type="transmembrane region" description="Helical" evidence="6">
    <location>
        <begin position="183"/>
        <end position="203"/>
    </location>
</feature>
<keyword evidence="8" id="KW-1185">Reference proteome</keyword>
<feature type="transmembrane region" description="Helical" evidence="6">
    <location>
        <begin position="755"/>
        <end position="776"/>
    </location>
</feature>
<feature type="transmembrane region" description="Helical" evidence="6">
    <location>
        <begin position="610"/>
        <end position="631"/>
    </location>
</feature>
<dbReference type="InterPro" id="IPR002528">
    <property type="entry name" value="MATE_fam"/>
</dbReference>
<feature type="transmembrane region" description="Helical" evidence="6">
    <location>
        <begin position="35"/>
        <end position="57"/>
    </location>
</feature>
<keyword evidence="3 6" id="KW-0812">Transmembrane</keyword>
<evidence type="ECO:0000256" key="3">
    <source>
        <dbReference type="ARBA" id="ARBA00022692"/>
    </source>
</evidence>
<feature type="transmembrane region" description="Helical" evidence="6">
    <location>
        <begin position="861"/>
        <end position="880"/>
    </location>
</feature>
<evidence type="ECO:0000256" key="2">
    <source>
        <dbReference type="ARBA" id="ARBA00010199"/>
    </source>
</evidence>
<feature type="transmembrane region" description="Helical" evidence="6">
    <location>
        <begin position="436"/>
        <end position="457"/>
    </location>
</feature>
<accession>A0A4D6M917</accession>
<sequence>MEGDLRQKLLSKEGRKDEEEEELSLRKRVWNESKLMWVVAAPAICTRFSTFGLNVISQSFVGHIGSRELAAFALVYTVLIRFANGVLLGMASALSTLCGQAFGAKEYSMMGVYLQRSWIVLFFTAVCLLPVFFFTNPLLTLLGQDESIAQVAGTISVWSIPIMFAFIISFTCQTFLQSQSKNVIIAFLAAFSIVIHVFLSWLLTMNFNFGLPGAMISTILAYWIPNVGQLIFVTCGWCSDTWKGFSFLAFKDLWPVVKMSLSAGAMLCLELWYNTILVLLTGNMKNAEVAIDALSICLNINGWEMMIALGFMAAASVRVANELGKGSAKAAKFSIVVSVLTSLAIGFFLFLFFLFFRERLAYIFTTDKDVAFAVGDLSPLLSVSILLNSVQPVLSGVAIGAGWQSIVAYVNLGCYYIIGIPVGIVLGNFLDMQVKGIWIGMLFGTFIQTVVLTVITYKTDWEEQQRLLIKDQTSEEESSLVTRVWNESKLMWIVAGPAIFTRFSTFGINVISQAFVGHIGPRELAAFALVFTVLIRFANGILLGMASALSTLCGQAFGAKEYSMMGVYLQRSWIVLFSTAVCLLPLFFFTDPILRLLGQDGNIAQVAETISLWSIPILFAFIVSFTTQMFLQAQSKNVIIAFLAAISIAIHVLLSWLFTIQFKFGIAGAMISTIVAFWVTNIGQLIFITCGWCPDTWSGFSFLAFKDLWPVVKLSLSSGVMLCLELWYSTILVLLTGNFKNAEVQIDALSICLNIAGWEMMISLGFMAAASVRVANELGKGSSKAAKFSILVSVLTSLVIGFVLFLFFLFLREKLAYVFTTSEEVADAVGDLSPLLAVAILLNSVQPVLSGVAIGAGWQSIVAYVNIGCYYVIGIPVGLVLGEVLHLEVKGIWIGMLFGTFIQTVVLTIITYKTNWDDQVIKARNRVSKWSKVNTDHERITSNN</sequence>
<proteinExistence type="inferred from homology"/>
<evidence type="ECO:0000256" key="4">
    <source>
        <dbReference type="ARBA" id="ARBA00022989"/>
    </source>
</evidence>
<comment type="similarity">
    <text evidence="2 6">Belongs to the multi antimicrobial extrusion (MATE) (TC 2.A.66.1) family.</text>
</comment>
<feature type="transmembrane region" description="Helical" evidence="6">
    <location>
        <begin position="333"/>
        <end position="357"/>
    </location>
</feature>
<keyword evidence="5 6" id="KW-0472">Membrane</keyword>
<feature type="transmembrane region" description="Helical" evidence="6">
    <location>
        <begin position="788"/>
        <end position="812"/>
    </location>
</feature>
<dbReference type="Pfam" id="PF01554">
    <property type="entry name" value="MatE"/>
    <property type="match status" value="4"/>
</dbReference>
<dbReference type="GO" id="GO:1990961">
    <property type="term" value="P:xenobiotic detoxification by transmembrane export across the plasma membrane"/>
    <property type="evidence" value="ECO:0007669"/>
    <property type="project" value="InterPro"/>
</dbReference>
<feature type="transmembrane region" description="Helical" evidence="6">
    <location>
        <begin position="490"/>
        <end position="512"/>
    </location>
</feature>